<keyword evidence="3" id="KW-0274">FAD</keyword>
<dbReference type="GO" id="GO:0016491">
    <property type="term" value="F:oxidoreductase activity"/>
    <property type="evidence" value="ECO:0007669"/>
    <property type="project" value="UniProtKB-KW"/>
</dbReference>
<accession>A0A6A5V249</accession>
<keyword evidence="2" id="KW-0285">Flavoprotein</keyword>
<reference evidence="7" key="1">
    <citation type="journal article" date="2020" name="Stud. Mycol.">
        <title>101 Dothideomycetes genomes: a test case for predicting lifestyles and emergence of pathogens.</title>
        <authorList>
            <person name="Haridas S."/>
            <person name="Albert R."/>
            <person name="Binder M."/>
            <person name="Bloem J."/>
            <person name="Labutti K."/>
            <person name="Salamov A."/>
            <person name="Andreopoulos B."/>
            <person name="Baker S."/>
            <person name="Barry K."/>
            <person name="Bills G."/>
            <person name="Bluhm B."/>
            <person name="Cannon C."/>
            <person name="Castanera R."/>
            <person name="Culley D."/>
            <person name="Daum C."/>
            <person name="Ezra D."/>
            <person name="Gonzalez J."/>
            <person name="Henrissat B."/>
            <person name="Kuo A."/>
            <person name="Liang C."/>
            <person name="Lipzen A."/>
            <person name="Lutzoni F."/>
            <person name="Magnuson J."/>
            <person name="Mondo S."/>
            <person name="Nolan M."/>
            <person name="Ohm R."/>
            <person name="Pangilinan J."/>
            <person name="Park H.-J."/>
            <person name="Ramirez L."/>
            <person name="Alfaro M."/>
            <person name="Sun H."/>
            <person name="Tritt A."/>
            <person name="Yoshinaga Y."/>
            <person name="Zwiers L.-H."/>
            <person name="Turgeon B."/>
            <person name="Goodwin S."/>
            <person name="Spatafora J."/>
            <person name="Crous P."/>
            <person name="Grigoriev I."/>
        </authorList>
    </citation>
    <scope>NUCLEOTIDE SEQUENCE</scope>
    <source>
        <strain evidence="7">CBS 107.79</strain>
    </source>
</reference>
<dbReference type="Gene3D" id="3.40.462.20">
    <property type="match status" value="1"/>
</dbReference>
<sequence length="462" mass="50402">MVSSTFLFVLLSASTIHAALPSKAKSTCSQFKSTLANITILPNDPTYQALATENWSATAWAKPTCIVQPGNVAQTQQIVAALTKNGVPFAMRSGGHMPSPLGANINDGVLIDLVSLNRIDYDAIKNVVTIGAGLRWGQVYSELEKYKVTVVGGRVLDVGVSGLTLGSKRLFSSLLWCLLTWLWALKGGLNNFGLVTSFTLKTYPIYQVWGGVKFYNFTDLPKLLQAANKYQSTPTKDPYANFMMQAFPTNQSIGVVLNMVYLKPEASPPAFAPFYEIPTIADTTKIQTLREMMSGQGVPDIPRWDWRTTSFTPSEDLYKKIGSLVTTSPEVKTIGSLNAGSLALGLQPISTSLVDAGIARGGNALGLDRTNQTWWVLDTGHWLAKDDSVAHEATKSLMAKIDKAIDQEDSNIDYRFMSDASWDQDVLASYGADNVAKLKKVRAKYDPGLVFTYIVPGGFKLR</sequence>
<dbReference type="InterPro" id="IPR016166">
    <property type="entry name" value="FAD-bd_PCMH"/>
</dbReference>
<gene>
    <name evidence="7" type="ORF">BU23DRAFT_540137</name>
</gene>
<name>A0A6A5V249_9PLEO</name>
<proteinExistence type="inferred from homology"/>
<evidence type="ECO:0000313" key="7">
    <source>
        <dbReference type="EMBL" id="KAF1969116.1"/>
    </source>
</evidence>
<feature type="signal peptide" evidence="5">
    <location>
        <begin position="1"/>
        <end position="18"/>
    </location>
</feature>
<organism evidence="7 8">
    <name type="scientific">Bimuria novae-zelandiae CBS 107.79</name>
    <dbReference type="NCBI Taxonomy" id="1447943"/>
    <lineage>
        <taxon>Eukaryota</taxon>
        <taxon>Fungi</taxon>
        <taxon>Dikarya</taxon>
        <taxon>Ascomycota</taxon>
        <taxon>Pezizomycotina</taxon>
        <taxon>Dothideomycetes</taxon>
        <taxon>Pleosporomycetidae</taxon>
        <taxon>Pleosporales</taxon>
        <taxon>Massarineae</taxon>
        <taxon>Didymosphaeriaceae</taxon>
        <taxon>Bimuria</taxon>
    </lineage>
</organism>
<dbReference type="Proteomes" id="UP000800036">
    <property type="component" value="Unassembled WGS sequence"/>
</dbReference>
<evidence type="ECO:0000259" key="6">
    <source>
        <dbReference type="PROSITE" id="PS51387"/>
    </source>
</evidence>
<feature type="chain" id="PRO_5025598752" evidence="5">
    <location>
        <begin position="19"/>
        <end position="462"/>
    </location>
</feature>
<comment type="similarity">
    <text evidence="1">Belongs to the oxygen-dependent FAD-linked oxidoreductase family.</text>
</comment>
<dbReference type="Pfam" id="PF01565">
    <property type="entry name" value="FAD_binding_4"/>
    <property type="match status" value="1"/>
</dbReference>
<dbReference type="Gene3D" id="3.30.465.10">
    <property type="match status" value="2"/>
</dbReference>
<evidence type="ECO:0000256" key="1">
    <source>
        <dbReference type="ARBA" id="ARBA00005466"/>
    </source>
</evidence>
<evidence type="ECO:0000256" key="2">
    <source>
        <dbReference type="ARBA" id="ARBA00022630"/>
    </source>
</evidence>
<feature type="domain" description="FAD-binding PCMH-type" evidence="6">
    <location>
        <begin position="59"/>
        <end position="267"/>
    </location>
</feature>
<dbReference type="OrthoDB" id="2151789at2759"/>
<protein>
    <submittedName>
        <fullName evidence="7">Putative FAD-binding oxidoreductase</fullName>
    </submittedName>
</protein>
<dbReference type="GO" id="GO:0071949">
    <property type="term" value="F:FAD binding"/>
    <property type="evidence" value="ECO:0007669"/>
    <property type="project" value="InterPro"/>
</dbReference>
<dbReference type="PROSITE" id="PS51387">
    <property type="entry name" value="FAD_PCMH"/>
    <property type="match status" value="1"/>
</dbReference>
<dbReference type="InterPro" id="IPR006094">
    <property type="entry name" value="Oxid_FAD_bind_N"/>
</dbReference>
<dbReference type="PANTHER" id="PTHR42973:SF53">
    <property type="entry name" value="FAD-BINDING PCMH-TYPE DOMAIN-CONTAINING PROTEIN-RELATED"/>
    <property type="match status" value="1"/>
</dbReference>
<dbReference type="AlphaFoldDB" id="A0A6A5V249"/>
<dbReference type="EMBL" id="ML976713">
    <property type="protein sequence ID" value="KAF1969116.1"/>
    <property type="molecule type" value="Genomic_DNA"/>
</dbReference>
<keyword evidence="8" id="KW-1185">Reference proteome</keyword>
<evidence type="ECO:0000256" key="4">
    <source>
        <dbReference type="ARBA" id="ARBA00023002"/>
    </source>
</evidence>
<evidence type="ECO:0000256" key="5">
    <source>
        <dbReference type="SAM" id="SignalP"/>
    </source>
</evidence>
<keyword evidence="4" id="KW-0560">Oxidoreductase</keyword>
<evidence type="ECO:0000313" key="8">
    <source>
        <dbReference type="Proteomes" id="UP000800036"/>
    </source>
</evidence>
<keyword evidence="5" id="KW-0732">Signal</keyword>
<dbReference type="SUPFAM" id="SSF56176">
    <property type="entry name" value="FAD-binding/transporter-associated domain-like"/>
    <property type="match status" value="1"/>
</dbReference>
<dbReference type="InterPro" id="IPR050416">
    <property type="entry name" value="FAD-linked_Oxidoreductase"/>
</dbReference>
<dbReference type="InterPro" id="IPR036318">
    <property type="entry name" value="FAD-bd_PCMH-like_sf"/>
</dbReference>
<dbReference type="InterPro" id="IPR016169">
    <property type="entry name" value="FAD-bd_PCMH_sub2"/>
</dbReference>
<evidence type="ECO:0000256" key="3">
    <source>
        <dbReference type="ARBA" id="ARBA00022827"/>
    </source>
</evidence>
<dbReference type="PANTHER" id="PTHR42973">
    <property type="entry name" value="BINDING OXIDOREDUCTASE, PUTATIVE (AFU_ORTHOLOGUE AFUA_1G17690)-RELATED"/>
    <property type="match status" value="1"/>
</dbReference>